<name>A0A112MS04_NEIME</name>
<dbReference type="EMBL" id="NTLY01000002">
    <property type="protein sequence ID" value="PBJ88332.1"/>
    <property type="molecule type" value="Genomic_DNA"/>
</dbReference>
<evidence type="ECO:0000256" key="1">
    <source>
        <dbReference type="ARBA" id="ARBA00023125"/>
    </source>
</evidence>
<organism evidence="7 11">
    <name type="scientific">Neisseria meningitidis</name>
    <dbReference type="NCBI Taxonomy" id="487"/>
    <lineage>
        <taxon>Bacteria</taxon>
        <taxon>Pseudomonadati</taxon>
        <taxon>Pseudomonadota</taxon>
        <taxon>Betaproteobacteria</taxon>
        <taxon>Neisseriales</taxon>
        <taxon>Neisseriaceae</taxon>
        <taxon>Neisseria</taxon>
    </lineage>
</organism>
<evidence type="ECO:0000259" key="2">
    <source>
        <dbReference type="PROSITE" id="PS50943"/>
    </source>
</evidence>
<evidence type="ECO:0000313" key="11">
    <source>
        <dbReference type="Proteomes" id="UP000283666"/>
    </source>
</evidence>
<dbReference type="PROSITE" id="PS50943">
    <property type="entry name" value="HTH_CROC1"/>
    <property type="match status" value="1"/>
</dbReference>
<dbReference type="InterPro" id="IPR010982">
    <property type="entry name" value="Lambda_DNA-bd_dom_sf"/>
</dbReference>
<reference evidence="5 8" key="2">
    <citation type="submission" date="2016-02" db="EMBL/GenBank/DDBJ databases">
        <authorList>
            <consortium name="Pathogen Informatics"/>
        </authorList>
    </citation>
    <scope>NUCLEOTIDE SEQUENCE [LARGE SCALE GENOMIC DNA]</scope>
    <source>
        <strain evidence="5 8">2842STDY5881531</strain>
    </source>
</reference>
<dbReference type="SUPFAM" id="SSF47413">
    <property type="entry name" value="lambda repressor-like DNA-binding domains"/>
    <property type="match status" value="1"/>
</dbReference>
<dbReference type="OMA" id="MMHNPPH"/>
<evidence type="ECO:0000313" key="10">
    <source>
        <dbReference type="Proteomes" id="UP000217930"/>
    </source>
</evidence>
<dbReference type="EMBL" id="CP012393">
    <property type="protein sequence ID" value="ANW91600.1"/>
    <property type="molecule type" value="Genomic_DNA"/>
</dbReference>
<proteinExistence type="predicted"/>
<dbReference type="Proteomes" id="UP000069876">
    <property type="component" value="Unassembled WGS sequence"/>
</dbReference>
<evidence type="ECO:0000313" key="6">
    <source>
        <dbReference type="EMBL" id="PBJ88332.1"/>
    </source>
</evidence>
<evidence type="ECO:0000313" key="3">
    <source>
        <dbReference type="EMBL" id="ANW91600.1"/>
    </source>
</evidence>
<dbReference type="CDD" id="cd00093">
    <property type="entry name" value="HTH_XRE"/>
    <property type="match status" value="1"/>
</dbReference>
<dbReference type="PANTHER" id="PTHR36924:SF1">
    <property type="entry name" value="ANTITOXIN HIGA-1"/>
    <property type="match status" value="1"/>
</dbReference>
<dbReference type="RefSeq" id="WP_002221020.1">
    <property type="nucleotide sequence ID" value="NZ_CP007667.1"/>
</dbReference>
<dbReference type="Pfam" id="PF01381">
    <property type="entry name" value="HTH_3"/>
    <property type="match status" value="1"/>
</dbReference>
<reference evidence="7 11" key="4">
    <citation type="submission" date="2017-09" db="EMBL/GenBank/DDBJ databases">
        <title>Phenotypic and genotypic characterization of Colombian isolates of Neisseria meningitidis recovered from invasive disease.</title>
        <authorList>
            <person name="Duarte C."/>
            <person name="Gabastou J.M."/>
            <person name="Moreno J."/>
        </authorList>
    </citation>
    <scope>NUCLEOTIDE SEQUENCE [LARGE SCALE GENOMIC DNA]</scope>
    <source>
        <strain evidence="7 11">INS-Nm1012</strain>
    </source>
</reference>
<reference evidence="3 9" key="1">
    <citation type="submission" date="2015-07" db="EMBL/GenBank/DDBJ databases">
        <title>Comparative genome sequencing reveals within-host evolution of Neisseria meningitidis during.</title>
        <authorList>
            <person name="Klughammer J."/>
            <person name="Dittrich M."/>
            <person name="Mueller T."/>
            <person name="Blom J."/>
            <person name="Goesmann A."/>
            <person name="Vogel U."/>
            <person name="Frosch M."/>
            <person name="Bock C."/>
            <person name="Schoen C."/>
        </authorList>
    </citation>
    <scope>NUCLEOTIDE SEQUENCE [LARGE SCALE GENOMIC DNA]</scope>
    <source>
        <strain evidence="3 9">DE8555</strain>
    </source>
</reference>
<dbReference type="PANTHER" id="PTHR36924">
    <property type="entry name" value="ANTITOXIN HIGA-1"/>
    <property type="match status" value="1"/>
</dbReference>
<evidence type="ECO:0000313" key="9">
    <source>
        <dbReference type="Proteomes" id="UP000092966"/>
    </source>
</evidence>
<dbReference type="Proteomes" id="UP000092966">
    <property type="component" value="Chromosome"/>
</dbReference>
<dbReference type="AlphaFoldDB" id="A0A112MS04"/>
<dbReference type="Proteomes" id="UP000217930">
    <property type="component" value="Unassembled WGS sequence"/>
</dbReference>
<dbReference type="EMBL" id="CP012393">
    <property type="protein sequence ID" value="ANW91903.1"/>
    <property type="molecule type" value="Genomic_DNA"/>
</dbReference>
<gene>
    <name evidence="7" type="primary">higA</name>
    <name evidence="3" type="synonym">higA1</name>
    <name evidence="4" type="synonym">higA2</name>
    <name evidence="5" type="synonym">ybaQ</name>
    <name evidence="6" type="ORF">CNQ34_11240</name>
    <name evidence="7" type="ORF">COH52_13560</name>
    <name evidence="3" type="ORF">DE8555_1039</name>
    <name evidence="4" type="ORF">DE8555_1359</name>
    <name evidence="5" type="ORF">ERS514851_01148</name>
</gene>
<evidence type="ECO:0000313" key="8">
    <source>
        <dbReference type="Proteomes" id="UP000069876"/>
    </source>
</evidence>
<reference evidence="6" key="5">
    <citation type="submission" date="2017-09" db="EMBL/GenBank/DDBJ databases">
        <authorList>
            <person name="Kretz C."/>
            <person name="Retchless A."/>
            <person name="Wang X."/>
        </authorList>
    </citation>
    <scope>NUCLEOTIDE SEQUENCE</scope>
    <source>
        <strain evidence="6">M26503</strain>
    </source>
</reference>
<sequence>MKMHNPAHPGLVLKEYINGASITDIAKRLGVSRVALSRIVNAQSSITPEMAVRLSQLLNTSPDFWLNMQAGYDLWQIRQRKTFDIAPLFPEPPLSSMQTGARA</sequence>
<evidence type="ECO:0000313" key="5">
    <source>
        <dbReference type="EMBL" id="CWU05461.1"/>
    </source>
</evidence>
<dbReference type="NCBIfam" id="TIGR02607">
    <property type="entry name" value="antidote_HigA"/>
    <property type="match status" value="1"/>
</dbReference>
<evidence type="ECO:0000313" key="4">
    <source>
        <dbReference type="EMBL" id="ANW91903.1"/>
    </source>
</evidence>
<reference evidence="6 10" key="3">
    <citation type="journal article" date="2017" name="Clin. Infect. Dis.">
        <title>Increased Risk for Meningococcal Disease among Men who have Sex with Men in the United States, 2012-2015.</title>
        <authorList>
            <person name="Folaranmi T.A."/>
            <person name="Kretz C.B."/>
            <person name="Kamiya H."/>
            <person name="MacNeil J.R."/>
            <person name="Whaley M.J."/>
            <person name="Blain A."/>
            <person name="Antwi M."/>
            <person name="Dorsinville M."/>
            <person name="Pacilli M."/>
            <person name="Smith S."/>
            <person name="Civen R."/>
            <person name="Ngo V."/>
            <person name="Winter K."/>
            <person name="Harriman K."/>
            <person name="Wang X."/>
            <person name="Bowen V.B."/>
            <person name="Patel M."/>
            <person name="Martin S."/>
            <person name="Misegades L."/>
            <person name="Meyer S.A."/>
        </authorList>
    </citation>
    <scope>NUCLEOTIDE SEQUENCE [LARGE SCALE GENOMIC DNA]</scope>
    <source>
        <strain evidence="6 10">M26503</strain>
    </source>
</reference>
<protein>
    <submittedName>
        <fullName evidence="7">Addiction module antidote protein, HigA family</fullName>
    </submittedName>
    <submittedName>
        <fullName evidence="3">HTH-type transcriptional regulator</fullName>
    </submittedName>
    <submittedName>
        <fullName evidence="5">Plasmid maintenance system antidote protein, XRE family</fullName>
    </submittedName>
</protein>
<feature type="domain" description="HTH cro/C1-type" evidence="2">
    <location>
        <begin position="21"/>
        <end position="65"/>
    </location>
</feature>
<dbReference type="EMBL" id="FFEF01000011">
    <property type="protein sequence ID" value="CWU05461.1"/>
    <property type="molecule type" value="Genomic_DNA"/>
</dbReference>
<accession>A0A112MS04</accession>
<dbReference type="GO" id="GO:0003677">
    <property type="term" value="F:DNA binding"/>
    <property type="evidence" value="ECO:0007669"/>
    <property type="project" value="UniProtKB-KW"/>
</dbReference>
<dbReference type="SMART" id="SM00530">
    <property type="entry name" value="HTH_XRE"/>
    <property type="match status" value="1"/>
</dbReference>
<dbReference type="Proteomes" id="UP000283666">
    <property type="component" value="Unassembled WGS sequence"/>
</dbReference>
<keyword evidence="1" id="KW-0238">DNA-binding</keyword>
<evidence type="ECO:0000313" key="7">
    <source>
        <dbReference type="EMBL" id="RQK74640.1"/>
    </source>
</evidence>
<dbReference type="InterPro" id="IPR001387">
    <property type="entry name" value="Cro/C1-type_HTH"/>
</dbReference>
<dbReference type="Gene3D" id="1.10.260.40">
    <property type="entry name" value="lambda repressor-like DNA-binding domains"/>
    <property type="match status" value="1"/>
</dbReference>
<dbReference type="EMBL" id="NWZY01000090">
    <property type="protein sequence ID" value="RQK74640.1"/>
    <property type="molecule type" value="Genomic_DNA"/>
</dbReference>
<dbReference type="InterPro" id="IPR013430">
    <property type="entry name" value="Toxin_antidote_HigA"/>
</dbReference>